<proteinExistence type="predicted"/>
<feature type="non-terminal residue" evidence="1">
    <location>
        <position position="77"/>
    </location>
</feature>
<accession>A0A699XER5</accession>
<dbReference type="EMBL" id="BKCJ011828654">
    <property type="protein sequence ID" value="GFD56366.1"/>
    <property type="molecule type" value="Genomic_DNA"/>
</dbReference>
<evidence type="ECO:0000313" key="1">
    <source>
        <dbReference type="EMBL" id="GFD56366.1"/>
    </source>
</evidence>
<feature type="non-terminal residue" evidence="1">
    <location>
        <position position="1"/>
    </location>
</feature>
<name>A0A699XER5_TANCI</name>
<sequence>LLLLLFCRERFVNVRSLLGVTEVDRTGTLLTPHASTGFEKLEKARTIPLRCFVGVSDASDRARDMSAVPEGARLSEA</sequence>
<dbReference type="AlphaFoldDB" id="A0A699XER5"/>
<reference evidence="1" key="1">
    <citation type="journal article" date="2019" name="Sci. Rep.">
        <title>Draft genome of Tanacetum cinerariifolium, the natural source of mosquito coil.</title>
        <authorList>
            <person name="Yamashiro T."/>
            <person name="Shiraishi A."/>
            <person name="Satake H."/>
            <person name="Nakayama K."/>
        </authorList>
    </citation>
    <scope>NUCLEOTIDE SEQUENCE</scope>
</reference>
<protein>
    <submittedName>
        <fullName evidence="1">Uncharacterized protein</fullName>
    </submittedName>
</protein>
<gene>
    <name evidence="1" type="ORF">Tci_928335</name>
</gene>
<comment type="caution">
    <text evidence="1">The sequence shown here is derived from an EMBL/GenBank/DDBJ whole genome shotgun (WGS) entry which is preliminary data.</text>
</comment>
<organism evidence="1">
    <name type="scientific">Tanacetum cinerariifolium</name>
    <name type="common">Dalmatian daisy</name>
    <name type="synonym">Chrysanthemum cinerariifolium</name>
    <dbReference type="NCBI Taxonomy" id="118510"/>
    <lineage>
        <taxon>Eukaryota</taxon>
        <taxon>Viridiplantae</taxon>
        <taxon>Streptophyta</taxon>
        <taxon>Embryophyta</taxon>
        <taxon>Tracheophyta</taxon>
        <taxon>Spermatophyta</taxon>
        <taxon>Magnoliopsida</taxon>
        <taxon>eudicotyledons</taxon>
        <taxon>Gunneridae</taxon>
        <taxon>Pentapetalae</taxon>
        <taxon>asterids</taxon>
        <taxon>campanulids</taxon>
        <taxon>Asterales</taxon>
        <taxon>Asteraceae</taxon>
        <taxon>Asteroideae</taxon>
        <taxon>Anthemideae</taxon>
        <taxon>Anthemidinae</taxon>
        <taxon>Tanacetum</taxon>
    </lineage>
</organism>